<keyword evidence="4" id="KW-0378">Hydrolase</keyword>
<evidence type="ECO:0000259" key="8">
    <source>
        <dbReference type="Pfam" id="PF00567"/>
    </source>
</evidence>
<keyword evidence="5" id="KW-0347">Helicase</keyword>
<keyword evidence="2" id="KW-0677">Repeat</keyword>
<reference evidence="9 10" key="1">
    <citation type="submission" date="2024-08" db="EMBL/GenBank/DDBJ databases">
        <authorList>
            <person name="Cucini C."/>
            <person name="Frati F."/>
        </authorList>
    </citation>
    <scope>NUCLEOTIDE SEQUENCE [LARGE SCALE GENOMIC DNA]</scope>
</reference>
<name>A0ABP1S327_9HEXA</name>
<dbReference type="SUPFAM" id="SSF63748">
    <property type="entry name" value="Tudor/PWWP/MBT"/>
    <property type="match status" value="1"/>
</dbReference>
<dbReference type="InterPro" id="IPR002999">
    <property type="entry name" value="Tudor"/>
</dbReference>
<evidence type="ECO:0000256" key="3">
    <source>
        <dbReference type="ARBA" id="ARBA00022741"/>
    </source>
</evidence>
<keyword evidence="3" id="KW-0547">Nucleotide-binding</keyword>
<dbReference type="EC" id="3.6.4.13" evidence="1"/>
<dbReference type="InterPro" id="IPR035437">
    <property type="entry name" value="SNase_OB-fold_sf"/>
</dbReference>
<comment type="caution">
    <text evidence="9">The sequence shown here is derived from an EMBL/GenBank/DDBJ whole genome shotgun (WGS) entry which is preliminary data.</text>
</comment>
<proteinExistence type="predicted"/>
<gene>
    <name evidence="9" type="ORF">ODALV1_LOCUS29169</name>
</gene>
<dbReference type="EMBL" id="CAXLJM020000149">
    <property type="protein sequence ID" value="CAL8142844.1"/>
    <property type="molecule type" value="Genomic_DNA"/>
</dbReference>
<evidence type="ECO:0000313" key="10">
    <source>
        <dbReference type="Proteomes" id="UP001642540"/>
    </source>
</evidence>
<dbReference type="Proteomes" id="UP001642540">
    <property type="component" value="Unassembled WGS sequence"/>
</dbReference>
<evidence type="ECO:0000256" key="1">
    <source>
        <dbReference type="ARBA" id="ARBA00012552"/>
    </source>
</evidence>
<evidence type="ECO:0000256" key="6">
    <source>
        <dbReference type="ARBA" id="ARBA00022840"/>
    </source>
</evidence>
<evidence type="ECO:0000256" key="7">
    <source>
        <dbReference type="ARBA" id="ARBA00047984"/>
    </source>
</evidence>
<organism evidence="9 10">
    <name type="scientific">Orchesella dallaii</name>
    <dbReference type="NCBI Taxonomy" id="48710"/>
    <lineage>
        <taxon>Eukaryota</taxon>
        <taxon>Metazoa</taxon>
        <taxon>Ecdysozoa</taxon>
        <taxon>Arthropoda</taxon>
        <taxon>Hexapoda</taxon>
        <taxon>Collembola</taxon>
        <taxon>Entomobryomorpha</taxon>
        <taxon>Entomobryoidea</taxon>
        <taxon>Orchesellidae</taxon>
        <taxon>Orchesellinae</taxon>
        <taxon>Orchesella</taxon>
    </lineage>
</organism>
<keyword evidence="6" id="KW-0067">ATP-binding</keyword>
<dbReference type="PANTHER" id="PTHR22655">
    <property type="entry name" value="ATP-DEPENDENT RNA HELICASE TDRD12-RELATED"/>
    <property type="match status" value="1"/>
</dbReference>
<accession>A0ABP1S327</accession>
<dbReference type="Gene3D" id="2.40.50.90">
    <property type="match status" value="2"/>
</dbReference>
<dbReference type="Gene3D" id="3.40.50.300">
    <property type="entry name" value="P-loop containing nucleotide triphosphate hydrolases"/>
    <property type="match status" value="1"/>
</dbReference>
<sequence length="1032" mass="116558">MNDLQSHPGDIMAWGFPLQPLSNTGFLNSSVAWSLFNMLGSSDEVAGYSAFQSKIISGINSQYDVFAVGPKHQEQRSAALFLLLTHAVKSRAETPLMNRAFSPSVLIVCPSVTAALSMENTINNVLKPSIANAEEMPTVLMLDSLTDAKALVSLSTQVDILLLTGELFTSLLHNEPSDWMMLRLRLEFQRLKYVLFEEVGMYEPRMAPEIMKFLGYLGVITSKKIVMTDPQPPEDLQVLFIGTGWNDKTTEICNELKNNGRETIKIFASTFHSLQCIKPKWMTKHCSHESVKFSELKEICELMLMYRRSVLIACNTAELACKVSKALSNVSAIGHTLYTLEGVEQVGLLKSSFRAMNRIYVVSDDALHLVDVLNISCLIHFDIEVPSHQVSSWPFNPDRFVSMLKKIVRCNETSALVYLLVTGSEPNLLNLTNYLKLFSIDCPSSLKSTVEKLNDIRAPSLSICSALKWFGQCDKLNGICLHRHKFLLQEIQVPDAPTQGELEFKVVSCDSPSMYIGLKIRHFIFQNGKRECVKSFSEELQEQISQLTEYYSIEGNKVCPTKVSVGDLFCIPNCLGNHSKENKETYLRVKIINEIHVCKLHLSELSSHETFRGFCIDFGIKLRIPAKNLLVMPQNSKKWQPHAVEVVLSNTFPPIQMEEYTSSGIAVARELTQGRNWNANILVAIGNIVWVNQMVTLEQDPISGHFNQICNARATLVSRKHASFTSDVQSMFDLLQLIRETQPNYPEFPHERNSFVPTEKQIKRMCTEFHHPGSLVSWASLPMSSMGPGLNLFPVIINLGTVNSPWEIYGTPQVKDGRVFQIAPVTKLEEDLSKDVEELLLRQFYGKRKDFSNYFVTGGVVAVYPPEKMKRWARGLITETKPDDDGTKFTVFLVDHGVHINGIREKNLMPLFQKYVEMLPFQAFSFTLLHIQPLNFGPWDNDSSTIFSRVMDTLVLSRDKNEVTLVALKSENRTLGCYHYRALAFVSYLTSDCKEKEVEVGSHYVSMGYARLVVSEDEPTKELVTFGTVRLF</sequence>
<dbReference type="InterPro" id="IPR027417">
    <property type="entry name" value="P-loop_NTPase"/>
</dbReference>
<evidence type="ECO:0000256" key="4">
    <source>
        <dbReference type="ARBA" id="ARBA00022801"/>
    </source>
</evidence>
<evidence type="ECO:0000256" key="5">
    <source>
        <dbReference type="ARBA" id="ARBA00022806"/>
    </source>
</evidence>
<dbReference type="PANTHER" id="PTHR22655:SF2">
    <property type="entry name" value="ATP-DEPENDENT RNA HELICASE TDRD12-RELATED"/>
    <property type="match status" value="1"/>
</dbReference>
<dbReference type="SUPFAM" id="SSF52540">
    <property type="entry name" value="P-loop containing nucleoside triphosphate hydrolases"/>
    <property type="match status" value="1"/>
</dbReference>
<dbReference type="Gene3D" id="2.30.30.140">
    <property type="match status" value="2"/>
</dbReference>
<dbReference type="Pfam" id="PF00567">
    <property type="entry name" value="TUDOR"/>
    <property type="match status" value="1"/>
</dbReference>
<feature type="domain" description="Tudor" evidence="8">
    <location>
        <begin position="841"/>
        <end position="928"/>
    </location>
</feature>
<evidence type="ECO:0000256" key="2">
    <source>
        <dbReference type="ARBA" id="ARBA00022737"/>
    </source>
</evidence>
<evidence type="ECO:0000313" key="9">
    <source>
        <dbReference type="EMBL" id="CAL8142844.1"/>
    </source>
</evidence>
<keyword evidence="10" id="KW-1185">Reference proteome</keyword>
<comment type="catalytic activity">
    <reaction evidence="7">
        <text>ATP + H2O = ADP + phosphate + H(+)</text>
        <dbReference type="Rhea" id="RHEA:13065"/>
        <dbReference type="ChEBI" id="CHEBI:15377"/>
        <dbReference type="ChEBI" id="CHEBI:15378"/>
        <dbReference type="ChEBI" id="CHEBI:30616"/>
        <dbReference type="ChEBI" id="CHEBI:43474"/>
        <dbReference type="ChEBI" id="CHEBI:456216"/>
        <dbReference type="EC" id="3.6.4.13"/>
    </reaction>
</comment>
<protein>
    <recommendedName>
        <fullName evidence="1">RNA helicase</fullName>
        <ecNumber evidence="1">3.6.4.13</ecNumber>
    </recommendedName>
</protein>